<dbReference type="Gene3D" id="3.40.50.1820">
    <property type="entry name" value="alpha/beta hydrolase"/>
    <property type="match status" value="1"/>
</dbReference>
<sequence length="889" mass="102627">MKYIIIHNKNTFQKSNRFWKVYSTTIQVLICILMLFSVTAQTQTKKKLTEQDYHKWGDIHLKEVSSDGKWISYNVNYSDQKDTLIVKSTSTNKTYTFPNGYNGSFSNSNWFAAKNPTGISLLNLKSGKKLNVNNGNAFGFSNNGKLLIYCSKESANSSKLEVIEVDKSKTVLSINGVFNFKFNPEKDKIIFNRVNEGKSTAEIISLNTLEHKTITPPSEFNFHGFEWSKNGKGIVFFKKVNPKEGKQQNTIFLYSVDTNKKSEFNTVEHPDFPPNSAIVPFGNYKLAVSDDLQRVVFAVDSPQNNNTSQSTVQIWAGNAPWIFPEQQVWDTNNTAKMAIWFPQKNTFRLINDKEFPWIMFTPDFKQAILSNKKMYEPQFDVALGPMDFYIENLATKQREIMLTKQSSYVQVTLPSPKGRFIAYFKESNWWIYNVESNTHSNITASLKSDFETIKSDRPTENTALGCPGWTANDKSILLYDRFDIWEINPINGNAERLTKGKEQEIQFRFSKEDNGFDGKANYDGWVSDVVNLEGDIFLNAIFKNGSKGLYSWTRSDRERKLTTTFNKINQIKSNNNTVVYKEQSYDLPPQIVAINPNVKRKVIARSNKHHSNYQWPKVKEIEYVNSKNQKLKGFLYFPVDYKAEQKYPMIVHIYEKQSYKMHNYIVPETYSSEGFNVIDFSVAGYFVFFPDITYEIGNLGHSAVDCTLAGTKAVIDMGIVDEKKIGLIGHSFGGYETDFIITQTDVFATAVAGAAATDMRSFYLTLNWQTGKPDMWRFENQQWRMGKSYFEDKIGYEKNSPLNHIENIKTPLLSWAGNQDKQVDWRQSIEFYLAMRRLNKKHILLLYDGESHSITNDKNQKDLSVRIKQWFNHFLKDDQTQDWILDSIK</sequence>
<protein>
    <submittedName>
        <fullName evidence="3">Prolyl oligopeptidase family serine peptidase</fullName>
    </submittedName>
</protein>
<dbReference type="Proteomes" id="UP000830583">
    <property type="component" value="Chromosome"/>
</dbReference>
<dbReference type="InterPro" id="IPR029058">
    <property type="entry name" value="AB_hydrolase_fold"/>
</dbReference>
<dbReference type="Gene3D" id="2.120.10.30">
    <property type="entry name" value="TolB, C-terminal domain"/>
    <property type="match status" value="2"/>
</dbReference>
<feature type="transmembrane region" description="Helical" evidence="1">
    <location>
        <begin position="21"/>
        <end position="40"/>
    </location>
</feature>
<evidence type="ECO:0000313" key="3">
    <source>
        <dbReference type="EMBL" id="UPQ78309.1"/>
    </source>
</evidence>
<proteinExistence type="predicted"/>
<dbReference type="SUPFAM" id="SSF82171">
    <property type="entry name" value="DPP6 N-terminal domain-like"/>
    <property type="match status" value="1"/>
</dbReference>
<organism evidence="3 4">
    <name type="scientific">Flavobacterium azooxidireducens</name>
    <dbReference type="NCBI Taxonomy" id="1871076"/>
    <lineage>
        <taxon>Bacteria</taxon>
        <taxon>Pseudomonadati</taxon>
        <taxon>Bacteroidota</taxon>
        <taxon>Flavobacteriia</taxon>
        <taxon>Flavobacteriales</taxon>
        <taxon>Flavobacteriaceae</taxon>
        <taxon>Flavobacterium</taxon>
    </lineage>
</organism>
<dbReference type="PANTHER" id="PTHR11731:SF193">
    <property type="entry name" value="DIPEPTIDYL PEPTIDASE 9"/>
    <property type="match status" value="1"/>
</dbReference>
<keyword evidence="4" id="KW-1185">Reference proteome</keyword>
<dbReference type="InterPro" id="IPR050278">
    <property type="entry name" value="Serine_Prot_S9B/DPPIV"/>
</dbReference>
<gene>
    <name evidence="3" type="ORF">M0M57_11835</name>
</gene>
<dbReference type="SUPFAM" id="SSF53474">
    <property type="entry name" value="alpha/beta-Hydrolases"/>
    <property type="match status" value="1"/>
</dbReference>
<dbReference type="InterPro" id="IPR001375">
    <property type="entry name" value="Peptidase_S9_cat"/>
</dbReference>
<dbReference type="RefSeq" id="WP_248433236.1">
    <property type="nucleotide sequence ID" value="NZ_CP096205.1"/>
</dbReference>
<dbReference type="SUPFAM" id="SSF69304">
    <property type="entry name" value="Tricorn protease N-terminal domain"/>
    <property type="match status" value="1"/>
</dbReference>
<accession>A0ABY4KC02</accession>
<dbReference type="Pfam" id="PF00326">
    <property type="entry name" value="Peptidase_S9"/>
    <property type="match status" value="1"/>
</dbReference>
<evidence type="ECO:0000313" key="4">
    <source>
        <dbReference type="Proteomes" id="UP000830583"/>
    </source>
</evidence>
<reference evidence="3" key="1">
    <citation type="submission" date="2022-04" db="EMBL/GenBank/DDBJ databases">
        <title>Consumption of N2O by Flavobacterium azooxidireducens sp. nov. isolated from Decomposing Leaf Litter of Phragmites australis (Cav.).</title>
        <authorList>
            <person name="Behrendt U."/>
            <person name="Spanner T."/>
            <person name="Augustin J."/>
            <person name="Horn M.A."/>
            <person name="Kolb S."/>
            <person name="Ulrich A."/>
        </authorList>
    </citation>
    <scope>NUCLEOTIDE SEQUENCE</scope>
    <source>
        <strain evidence="3">IGB 4-14</strain>
    </source>
</reference>
<evidence type="ECO:0000256" key="1">
    <source>
        <dbReference type="SAM" id="Phobius"/>
    </source>
</evidence>
<feature type="domain" description="Peptidase S9 prolyl oligopeptidase catalytic" evidence="2">
    <location>
        <begin position="698"/>
        <end position="876"/>
    </location>
</feature>
<keyword evidence="1" id="KW-1133">Transmembrane helix</keyword>
<evidence type="ECO:0000259" key="2">
    <source>
        <dbReference type="Pfam" id="PF00326"/>
    </source>
</evidence>
<dbReference type="EMBL" id="CP096205">
    <property type="protein sequence ID" value="UPQ78309.1"/>
    <property type="molecule type" value="Genomic_DNA"/>
</dbReference>
<dbReference type="InterPro" id="IPR011042">
    <property type="entry name" value="6-blade_b-propeller_TolB-like"/>
</dbReference>
<dbReference type="PANTHER" id="PTHR11731">
    <property type="entry name" value="PROTEASE FAMILY S9B,C DIPEPTIDYL-PEPTIDASE IV-RELATED"/>
    <property type="match status" value="1"/>
</dbReference>
<keyword evidence="1" id="KW-0812">Transmembrane</keyword>
<keyword evidence="1" id="KW-0472">Membrane</keyword>
<name>A0ABY4KC02_9FLAO</name>